<dbReference type="EMBL" id="CAJNBJ010000001">
    <property type="protein sequence ID" value="CAE6717307.1"/>
    <property type="molecule type" value="Genomic_DNA"/>
</dbReference>
<name>A0ABM8QVB3_9BACT</name>
<evidence type="ECO:0008006" key="4">
    <source>
        <dbReference type="Google" id="ProtNLM"/>
    </source>
</evidence>
<evidence type="ECO:0000313" key="2">
    <source>
        <dbReference type="EMBL" id="CAE6717307.1"/>
    </source>
</evidence>
<dbReference type="Proteomes" id="UP000675880">
    <property type="component" value="Unassembled WGS sequence"/>
</dbReference>
<reference evidence="2 3" key="1">
    <citation type="submission" date="2021-02" db="EMBL/GenBank/DDBJ databases">
        <authorList>
            <person name="Han P."/>
        </authorList>
    </citation>
    <scope>NUCLEOTIDE SEQUENCE [LARGE SCALE GENOMIC DNA]</scope>
    <source>
        <strain evidence="2">Candidatus Nitrospira sp. ZN2</strain>
    </source>
</reference>
<keyword evidence="3" id="KW-1185">Reference proteome</keyword>
<proteinExistence type="predicted"/>
<comment type="caution">
    <text evidence="2">The sequence shown here is derived from an EMBL/GenBank/DDBJ whole genome shotgun (WGS) entry which is preliminary data.</text>
</comment>
<keyword evidence="1" id="KW-1133">Transmembrane helix</keyword>
<keyword evidence="1" id="KW-0812">Transmembrane</keyword>
<dbReference type="Pfam" id="PF07963">
    <property type="entry name" value="N_methyl"/>
    <property type="match status" value="1"/>
</dbReference>
<organism evidence="2 3">
    <name type="scientific">Nitrospira defluvii</name>
    <dbReference type="NCBI Taxonomy" id="330214"/>
    <lineage>
        <taxon>Bacteria</taxon>
        <taxon>Pseudomonadati</taxon>
        <taxon>Nitrospirota</taxon>
        <taxon>Nitrospiria</taxon>
        <taxon>Nitrospirales</taxon>
        <taxon>Nitrospiraceae</taxon>
        <taxon>Nitrospira</taxon>
    </lineage>
</organism>
<sequence length="175" mass="19172">MKYVMGRIMKQGVLVKGIGGFTLVESMVALVVLSIGVIGTIAMCEWAQQGLQRGALTTTALAMVESRMEQKRSLPWEQLLTDDLDQDGTAESVMHDDGTQEDMTNGDGIFTGSMSRSNIRLVWTVEFNRGRQPGAASLAIIEARALFRVLGGEEREVRVRTIRANPRYAGLPVLS</sequence>
<evidence type="ECO:0000313" key="3">
    <source>
        <dbReference type="Proteomes" id="UP000675880"/>
    </source>
</evidence>
<accession>A0ABM8QVB3</accession>
<dbReference type="NCBIfam" id="TIGR02532">
    <property type="entry name" value="IV_pilin_GFxxxE"/>
    <property type="match status" value="1"/>
</dbReference>
<feature type="transmembrane region" description="Helical" evidence="1">
    <location>
        <begin position="21"/>
        <end position="43"/>
    </location>
</feature>
<protein>
    <recommendedName>
        <fullName evidence="4">Prepilin-type N-terminal cleavage/methylation domain-containing protein</fullName>
    </recommendedName>
</protein>
<dbReference type="InterPro" id="IPR012902">
    <property type="entry name" value="N_methyl_site"/>
</dbReference>
<keyword evidence="1" id="KW-0472">Membrane</keyword>
<gene>
    <name evidence="2" type="ORF">NSPZN2_11517</name>
</gene>
<evidence type="ECO:0000256" key="1">
    <source>
        <dbReference type="SAM" id="Phobius"/>
    </source>
</evidence>